<evidence type="ECO:0000256" key="6">
    <source>
        <dbReference type="ARBA" id="ARBA00023136"/>
    </source>
</evidence>
<dbReference type="Pfam" id="PF13965">
    <property type="entry name" value="SID-1_RNA_chan"/>
    <property type="match status" value="1"/>
</dbReference>
<proteinExistence type="inferred from homology"/>
<evidence type="ECO:0000313" key="9">
    <source>
        <dbReference type="EMBL" id="VDN41892.1"/>
    </source>
</evidence>
<organism evidence="9 10">
    <name type="scientific">Dibothriocephalus latus</name>
    <name type="common">Fish tapeworm</name>
    <name type="synonym">Diphyllobothrium latum</name>
    <dbReference type="NCBI Taxonomy" id="60516"/>
    <lineage>
        <taxon>Eukaryota</taxon>
        <taxon>Metazoa</taxon>
        <taxon>Spiralia</taxon>
        <taxon>Lophotrochozoa</taxon>
        <taxon>Platyhelminthes</taxon>
        <taxon>Cestoda</taxon>
        <taxon>Eucestoda</taxon>
        <taxon>Diphyllobothriidea</taxon>
        <taxon>Diphyllobothriidae</taxon>
        <taxon>Dibothriocephalus</taxon>
    </lineage>
</organism>
<gene>
    <name evidence="9" type="ORF">DILT_LOCUS18676</name>
</gene>
<protein>
    <recommendedName>
        <fullName evidence="11">G-protein coupled receptors family 3 profile domain-containing protein</fullName>
    </recommendedName>
</protein>
<dbReference type="AlphaFoldDB" id="A0A3P7REG4"/>
<reference evidence="9 10" key="1">
    <citation type="submission" date="2018-11" db="EMBL/GenBank/DDBJ databases">
        <authorList>
            <consortium name="Pathogen Informatics"/>
        </authorList>
    </citation>
    <scope>NUCLEOTIDE SEQUENCE [LARGE SCALE GENOMIC DNA]</scope>
</reference>
<evidence type="ECO:0000256" key="8">
    <source>
        <dbReference type="SAM" id="Phobius"/>
    </source>
</evidence>
<keyword evidence="7" id="KW-0325">Glycoprotein</keyword>
<sequence>MYMLALILMLKIYQTRHPDINASAHSAYMVMALVILVGVTGVVSFLSFPLLQDYEGG</sequence>
<dbReference type="Proteomes" id="UP000281553">
    <property type="component" value="Unassembled WGS sequence"/>
</dbReference>
<keyword evidence="3 8" id="KW-0812">Transmembrane</keyword>
<evidence type="ECO:0000313" key="10">
    <source>
        <dbReference type="Proteomes" id="UP000281553"/>
    </source>
</evidence>
<keyword evidence="4" id="KW-0732">Signal</keyword>
<dbReference type="GO" id="GO:0005886">
    <property type="term" value="C:plasma membrane"/>
    <property type="evidence" value="ECO:0007669"/>
    <property type="project" value="TreeGrafter"/>
</dbReference>
<evidence type="ECO:0000256" key="2">
    <source>
        <dbReference type="ARBA" id="ARBA00006618"/>
    </source>
</evidence>
<dbReference type="GO" id="GO:0003725">
    <property type="term" value="F:double-stranded RNA binding"/>
    <property type="evidence" value="ECO:0007669"/>
    <property type="project" value="TreeGrafter"/>
</dbReference>
<keyword evidence="10" id="KW-1185">Reference proteome</keyword>
<evidence type="ECO:0000256" key="3">
    <source>
        <dbReference type="ARBA" id="ARBA00022692"/>
    </source>
</evidence>
<evidence type="ECO:0000256" key="5">
    <source>
        <dbReference type="ARBA" id="ARBA00022989"/>
    </source>
</evidence>
<evidence type="ECO:0000256" key="4">
    <source>
        <dbReference type="ARBA" id="ARBA00022729"/>
    </source>
</evidence>
<dbReference type="PANTHER" id="PTHR12185">
    <property type="entry name" value="SID1 TRANSMEMBRANE FAMILY MEMEBER"/>
    <property type="match status" value="1"/>
</dbReference>
<name>A0A3P7REG4_DIBLA</name>
<accession>A0A3P7REG4</accession>
<keyword evidence="6 8" id="KW-0472">Membrane</keyword>
<dbReference type="OrthoDB" id="416618at2759"/>
<dbReference type="GO" id="GO:0005764">
    <property type="term" value="C:lysosome"/>
    <property type="evidence" value="ECO:0007669"/>
    <property type="project" value="TreeGrafter"/>
</dbReference>
<evidence type="ECO:0008006" key="11">
    <source>
        <dbReference type="Google" id="ProtNLM"/>
    </source>
</evidence>
<feature type="transmembrane region" description="Helical" evidence="8">
    <location>
        <begin position="28"/>
        <end position="51"/>
    </location>
</feature>
<comment type="similarity">
    <text evidence="2">Belongs to the SID1 family.</text>
</comment>
<keyword evidence="5 8" id="KW-1133">Transmembrane helix</keyword>
<evidence type="ECO:0000256" key="7">
    <source>
        <dbReference type="ARBA" id="ARBA00023180"/>
    </source>
</evidence>
<dbReference type="PANTHER" id="PTHR12185:SF14">
    <property type="entry name" value="CHOLESTEROL UPTAKE PROTEIN 1"/>
    <property type="match status" value="1"/>
</dbReference>
<dbReference type="GO" id="GO:0051033">
    <property type="term" value="F:RNA transmembrane transporter activity"/>
    <property type="evidence" value="ECO:0007669"/>
    <property type="project" value="TreeGrafter"/>
</dbReference>
<comment type="subcellular location">
    <subcellularLocation>
        <location evidence="1">Membrane</location>
        <topology evidence="1">Multi-pass membrane protein</topology>
    </subcellularLocation>
</comment>
<evidence type="ECO:0000256" key="1">
    <source>
        <dbReference type="ARBA" id="ARBA00004141"/>
    </source>
</evidence>
<dbReference type="EMBL" id="UYRU01102947">
    <property type="protein sequence ID" value="VDN41892.1"/>
    <property type="molecule type" value="Genomic_DNA"/>
</dbReference>
<dbReference type="InterPro" id="IPR025958">
    <property type="entry name" value="SID1_TM_fam"/>
</dbReference>